<dbReference type="GO" id="GO:0006355">
    <property type="term" value="P:regulation of DNA-templated transcription"/>
    <property type="evidence" value="ECO:0007669"/>
    <property type="project" value="InterPro"/>
</dbReference>
<evidence type="ECO:0000256" key="2">
    <source>
        <dbReference type="PROSITE-ProRule" id="PRU00169"/>
    </source>
</evidence>
<feature type="domain" description="HTH luxR-type" evidence="3">
    <location>
        <begin position="203"/>
        <end position="268"/>
    </location>
</feature>
<dbReference type="AlphaFoldDB" id="A0A7W8VC27"/>
<dbReference type="GO" id="GO:0003677">
    <property type="term" value="F:DNA binding"/>
    <property type="evidence" value="ECO:0007669"/>
    <property type="project" value="UniProtKB-KW"/>
</dbReference>
<evidence type="ECO:0000256" key="1">
    <source>
        <dbReference type="ARBA" id="ARBA00023125"/>
    </source>
</evidence>
<evidence type="ECO:0000259" key="3">
    <source>
        <dbReference type="PROSITE" id="PS50043"/>
    </source>
</evidence>
<dbReference type="Gene3D" id="1.10.10.10">
    <property type="entry name" value="Winged helix-like DNA-binding domain superfamily/Winged helix DNA-binding domain"/>
    <property type="match status" value="1"/>
</dbReference>
<dbReference type="Pfam" id="PF00196">
    <property type="entry name" value="GerE"/>
    <property type="match status" value="1"/>
</dbReference>
<organism evidence="5 6">
    <name type="scientific">Nocardiopsis composta</name>
    <dbReference type="NCBI Taxonomy" id="157465"/>
    <lineage>
        <taxon>Bacteria</taxon>
        <taxon>Bacillati</taxon>
        <taxon>Actinomycetota</taxon>
        <taxon>Actinomycetes</taxon>
        <taxon>Streptosporangiales</taxon>
        <taxon>Nocardiopsidaceae</taxon>
        <taxon>Nocardiopsis</taxon>
    </lineage>
</organism>
<feature type="modified residue" description="4-aspartylphosphate" evidence="2">
    <location>
        <position position="124"/>
    </location>
</feature>
<dbReference type="SMART" id="SM00448">
    <property type="entry name" value="REC"/>
    <property type="match status" value="1"/>
</dbReference>
<dbReference type="PANTHER" id="PTHR43214:SF42">
    <property type="entry name" value="TRANSCRIPTIONAL REGULATORY PROTEIN DESR"/>
    <property type="match status" value="1"/>
</dbReference>
<accession>A0A7W8VC27</accession>
<sequence length="270" mass="28657">MLRHSGARLVEIDYRAGGGSARLRVRNDGADPGTGLRTLAGRLEAAGGELTWRRVHRVRPAADGRERGGGMIRLLIADDEGLLRGALAALLELEADLTVVAEAATTTEAVRLAAEHRPDIAVLDLEMPPADGLQAAAEIRAELPTRTILVTRHARPGVLRRALSAGVSGFVPKTTPAARLAEIIRDVAAGRRYVDSEIAASALTEGWCPLTERELEVLRASRGGAPVAEIAARVHLAPGTVRNYLSSAMAKLGAASRHAAAHRAWEEGWI</sequence>
<feature type="domain" description="Response regulatory" evidence="4">
    <location>
        <begin position="73"/>
        <end position="188"/>
    </location>
</feature>
<dbReference type="InterPro" id="IPR036388">
    <property type="entry name" value="WH-like_DNA-bd_sf"/>
</dbReference>
<dbReference type="InterPro" id="IPR001789">
    <property type="entry name" value="Sig_transdc_resp-reg_receiver"/>
</dbReference>
<protein>
    <submittedName>
        <fullName evidence="5">Two-component system response regulator DesR</fullName>
    </submittedName>
</protein>
<dbReference type="PROSITE" id="PS50110">
    <property type="entry name" value="RESPONSE_REGULATORY"/>
    <property type="match status" value="1"/>
</dbReference>
<evidence type="ECO:0000313" key="6">
    <source>
        <dbReference type="Proteomes" id="UP000572635"/>
    </source>
</evidence>
<dbReference type="InterPro" id="IPR016032">
    <property type="entry name" value="Sig_transdc_resp-reg_C-effctor"/>
</dbReference>
<dbReference type="InterPro" id="IPR000792">
    <property type="entry name" value="Tscrpt_reg_LuxR_C"/>
</dbReference>
<gene>
    <name evidence="5" type="ORF">HDA36_000594</name>
</gene>
<keyword evidence="2" id="KW-0597">Phosphoprotein</keyword>
<proteinExistence type="predicted"/>
<evidence type="ECO:0000313" key="5">
    <source>
        <dbReference type="EMBL" id="MBB5430510.1"/>
    </source>
</evidence>
<dbReference type="InterPro" id="IPR036890">
    <property type="entry name" value="HATPase_C_sf"/>
</dbReference>
<keyword evidence="1" id="KW-0238">DNA-binding</keyword>
<dbReference type="SUPFAM" id="SSF46894">
    <property type="entry name" value="C-terminal effector domain of the bipartite response regulators"/>
    <property type="match status" value="1"/>
</dbReference>
<name>A0A7W8VC27_9ACTN</name>
<dbReference type="GO" id="GO:0000160">
    <property type="term" value="P:phosphorelay signal transduction system"/>
    <property type="evidence" value="ECO:0007669"/>
    <property type="project" value="InterPro"/>
</dbReference>
<dbReference type="PRINTS" id="PR00038">
    <property type="entry name" value="HTHLUXR"/>
</dbReference>
<dbReference type="CDD" id="cd06170">
    <property type="entry name" value="LuxR_C_like"/>
    <property type="match status" value="1"/>
</dbReference>
<dbReference type="PROSITE" id="PS00622">
    <property type="entry name" value="HTH_LUXR_1"/>
    <property type="match status" value="1"/>
</dbReference>
<evidence type="ECO:0000259" key="4">
    <source>
        <dbReference type="PROSITE" id="PS50110"/>
    </source>
</evidence>
<dbReference type="SUPFAM" id="SSF52172">
    <property type="entry name" value="CheY-like"/>
    <property type="match status" value="1"/>
</dbReference>
<reference evidence="5 6" key="1">
    <citation type="submission" date="2020-08" db="EMBL/GenBank/DDBJ databases">
        <title>Sequencing the genomes of 1000 actinobacteria strains.</title>
        <authorList>
            <person name="Klenk H.-P."/>
        </authorList>
    </citation>
    <scope>NUCLEOTIDE SEQUENCE [LARGE SCALE GENOMIC DNA]</scope>
    <source>
        <strain evidence="5 6">DSM 44551</strain>
    </source>
</reference>
<keyword evidence="6" id="KW-1185">Reference proteome</keyword>
<dbReference type="InterPro" id="IPR039420">
    <property type="entry name" value="WalR-like"/>
</dbReference>
<dbReference type="InterPro" id="IPR011006">
    <property type="entry name" value="CheY-like_superfamily"/>
</dbReference>
<dbReference type="EMBL" id="JACHDB010000001">
    <property type="protein sequence ID" value="MBB5430510.1"/>
    <property type="molecule type" value="Genomic_DNA"/>
</dbReference>
<dbReference type="Gene3D" id="3.40.50.2300">
    <property type="match status" value="1"/>
</dbReference>
<comment type="caution">
    <text evidence="5">The sequence shown here is derived from an EMBL/GenBank/DDBJ whole genome shotgun (WGS) entry which is preliminary data.</text>
</comment>
<dbReference type="SMART" id="SM00421">
    <property type="entry name" value="HTH_LUXR"/>
    <property type="match status" value="1"/>
</dbReference>
<dbReference type="PANTHER" id="PTHR43214">
    <property type="entry name" value="TWO-COMPONENT RESPONSE REGULATOR"/>
    <property type="match status" value="1"/>
</dbReference>
<dbReference type="Gene3D" id="3.30.565.10">
    <property type="entry name" value="Histidine kinase-like ATPase, C-terminal domain"/>
    <property type="match status" value="1"/>
</dbReference>
<dbReference type="PROSITE" id="PS50043">
    <property type="entry name" value="HTH_LUXR_2"/>
    <property type="match status" value="1"/>
</dbReference>
<dbReference type="Pfam" id="PF00072">
    <property type="entry name" value="Response_reg"/>
    <property type="match status" value="1"/>
</dbReference>
<dbReference type="Proteomes" id="UP000572635">
    <property type="component" value="Unassembled WGS sequence"/>
</dbReference>